<dbReference type="Pfam" id="PF08003">
    <property type="entry name" value="Methyltransf_9"/>
    <property type="match status" value="1"/>
</dbReference>
<dbReference type="CDD" id="cd02440">
    <property type="entry name" value="AdoMet_MTases"/>
    <property type="match status" value="1"/>
</dbReference>
<dbReference type="PANTHER" id="PTHR43861">
    <property type="entry name" value="TRANS-ACONITATE 2-METHYLTRANSFERASE-RELATED"/>
    <property type="match status" value="1"/>
</dbReference>
<dbReference type="Gene3D" id="3.40.50.150">
    <property type="entry name" value="Vaccinia Virus protein VP39"/>
    <property type="match status" value="1"/>
</dbReference>
<dbReference type="NCBIfam" id="TIGR04290">
    <property type="entry name" value="meth_Rta_06860"/>
    <property type="match status" value="1"/>
</dbReference>
<dbReference type="RefSeq" id="WP_013850100.1">
    <property type="nucleotide sequence ID" value="NZ_CP009146.1"/>
</dbReference>
<organism evidence="1 2">
    <name type="scientific">Rhizobium meliloti</name>
    <name type="common">Ensifer meliloti</name>
    <name type="synonym">Sinorhizobium meliloti</name>
    <dbReference type="NCBI Taxonomy" id="382"/>
    <lineage>
        <taxon>Bacteria</taxon>
        <taxon>Pseudomonadati</taxon>
        <taxon>Pseudomonadota</taxon>
        <taxon>Alphaproteobacteria</taxon>
        <taxon>Hyphomicrobiales</taxon>
        <taxon>Rhizobiaceae</taxon>
        <taxon>Sinorhizobium/Ensifer group</taxon>
        <taxon>Sinorhizobium</taxon>
    </lineage>
</organism>
<name>A0AAW9TQ34_RHIML</name>
<dbReference type="GO" id="GO:0008168">
    <property type="term" value="F:methyltransferase activity"/>
    <property type="evidence" value="ECO:0007669"/>
    <property type="project" value="UniProtKB-KW"/>
</dbReference>
<keyword evidence="1" id="KW-0808">Transferase</keyword>
<accession>A0AAW9TQ34</accession>
<gene>
    <name evidence="1" type="ORF">GHK53_15615</name>
</gene>
<dbReference type="GeneID" id="25013745"/>
<keyword evidence="1" id="KW-0489">Methyltransferase</keyword>
<dbReference type="InterPro" id="IPR027554">
    <property type="entry name" value="Meth_Rta_06860"/>
</dbReference>
<dbReference type="InterPro" id="IPR027555">
    <property type="entry name" value="Mo5U34_MeTrfas-like"/>
</dbReference>
<sequence length="264" mass="30294">MVQQTKDRTVIAQEIAALGPWFHNMRIGGIETAPGHFLGDYPAVKWKAFRHVVPEDLEGRSVLDIGCNAGFYAQEMKRRNAGRVLGIDSDPHYLRQAKFAAEQAGVDIEYRLMSVYDAARLRERFDLVIFMGVLYHLRHPLLALDLLYEHVVGDQMLFQCMQRGSDSVASLKGDYDFREWEIFDRPDYPKLFFVEHRFADDPTNWFIPNRAGVEAMLRSAGFVIEANPEREVYLLRRGERPYLDEPTLRILGGSADVGNKARLD</sequence>
<evidence type="ECO:0000313" key="2">
    <source>
        <dbReference type="Proteomes" id="UP000429484"/>
    </source>
</evidence>
<dbReference type="PANTHER" id="PTHR43861:SF1">
    <property type="entry name" value="TRANS-ACONITATE 2-METHYLTRANSFERASE"/>
    <property type="match status" value="1"/>
</dbReference>
<evidence type="ECO:0000313" key="1">
    <source>
        <dbReference type="EMBL" id="MQW34174.1"/>
    </source>
</evidence>
<dbReference type="GO" id="GO:0032259">
    <property type="term" value="P:methylation"/>
    <property type="evidence" value="ECO:0007669"/>
    <property type="project" value="UniProtKB-KW"/>
</dbReference>
<dbReference type="EMBL" id="WISR01000149">
    <property type="protein sequence ID" value="MQW34174.1"/>
    <property type="molecule type" value="Genomic_DNA"/>
</dbReference>
<dbReference type="KEGG" id="smer:DU99_32180"/>
<dbReference type="InterPro" id="IPR029063">
    <property type="entry name" value="SAM-dependent_MTases_sf"/>
</dbReference>
<dbReference type="SUPFAM" id="SSF53335">
    <property type="entry name" value="S-adenosyl-L-methionine-dependent methyltransferases"/>
    <property type="match status" value="1"/>
</dbReference>
<dbReference type="Proteomes" id="UP000429484">
    <property type="component" value="Unassembled WGS sequence"/>
</dbReference>
<reference evidence="1 2" key="1">
    <citation type="journal article" date="2013" name="Genome Biol.">
        <title>Comparative genomics of the core and accessory genomes of 48 Sinorhizobium strains comprising five genospecies.</title>
        <authorList>
            <person name="Sugawara M."/>
            <person name="Epstein B."/>
            <person name="Badgley B.D."/>
            <person name="Unno T."/>
            <person name="Xu L."/>
            <person name="Reese J."/>
            <person name="Gyaneshwar P."/>
            <person name="Denny R."/>
            <person name="Mudge J."/>
            <person name="Bharti A.K."/>
            <person name="Farmer A.D."/>
            <person name="May G.D."/>
            <person name="Woodward J.E."/>
            <person name="Medigue C."/>
            <person name="Vallenet D."/>
            <person name="Lajus A."/>
            <person name="Rouy Z."/>
            <person name="Martinez-Vaz B."/>
            <person name="Tiffin P."/>
            <person name="Young N.D."/>
            <person name="Sadowsky M.J."/>
        </authorList>
    </citation>
    <scope>NUCLEOTIDE SEQUENCE [LARGE SCALE GENOMIC DNA]</scope>
    <source>
        <strain evidence="1 2">N6B1</strain>
    </source>
</reference>
<proteinExistence type="predicted"/>
<dbReference type="AlphaFoldDB" id="A0AAW9TQ34"/>
<protein>
    <submittedName>
        <fullName evidence="1">TIGR04290 family methyltransferase</fullName>
    </submittedName>
</protein>
<comment type="caution">
    <text evidence="1">The sequence shown here is derived from an EMBL/GenBank/DDBJ whole genome shotgun (WGS) entry which is preliminary data.</text>
</comment>